<evidence type="ECO:0000256" key="3">
    <source>
        <dbReference type="ARBA" id="ARBA00022475"/>
    </source>
</evidence>
<dbReference type="PANTHER" id="PTHR30531:SF14">
    <property type="entry name" value="SURFACE PRESENTATION OF ANTIGENS PROTEIN SPAS"/>
    <property type="match status" value="1"/>
</dbReference>
<reference evidence="10 11" key="1">
    <citation type="submission" date="2018-06" db="EMBL/GenBank/DDBJ databases">
        <authorList>
            <consortium name="Pathogen Informatics"/>
            <person name="Doyle S."/>
        </authorList>
    </citation>
    <scope>NUCLEOTIDE SEQUENCE [LARGE SCALE GENOMIC DNA]</scope>
    <source>
        <strain evidence="10 11">NCTC13160</strain>
    </source>
</reference>
<dbReference type="OrthoDB" id="9807950at2"/>
<dbReference type="PANTHER" id="PTHR30531">
    <property type="entry name" value="FLAGELLAR BIOSYNTHETIC PROTEIN FLHB"/>
    <property type="match status" value="1"/>
</dbReference>
<dbReference type="GO" id="GO:0005886">
    <property type="term" value="C:plasma membrane"/>
    <property type="evidence" value="ECO:0007669"/>
    <property type="project" value="UniProtKB-SubCell"/>
</dbReference>
<keyword evidence="3" id="KW-1003">Cell membrane</keyword>
<dbReference type="Gene3D" id="3.40.1690.10">
    <property type="entry name" value="secretion proteins EscU"/>
    <property type="match status" value="1"/>
</dbReference>
<feature type="transmembrane region" description="Helical" evidence="9">
    <location>
        <begin position="134"/>
        <end position="153"/>
    </location>
</feature>
<dbReference type="AlphaFoldDB" id="A0A378YRL5"/>
<dbReference type="RefSeq" id="WP_069106854.1">
    <property type="nucleotide sequence ID" value="NZ_CP009553.3"/>
</dbReference>
<dbReference type="Pfam" id="PF01312">
    <property type="entry name" value="Bac_export_2"/>
    <property type="match status" value="1"/>
</dbReference>
<dbReference type="InterPro" id="IPR029025">
    <property type="entry name" value="T3SS_substrate_exporter_C"/>
</dbReference>
<evidence type="ECO:0000256" key="6">
    <source>
        <dbReference type="ARBA" id="ARBA00023026"/>
    </source>
</evidence>
<evidence type="ECO:0000313" key="10">
    <source>
        <dbReference type="EMBL" id="SUA79029.1"/>
    </source>
</evidence>
<dbReference type="Proteomes" id="UP000254573">
    <property type="component" value="Unassembled WGS sequence"/>
</dbReference>
<evidence type="ECO:0000313" key="11">
    <source>
        <dbReference type="Proteomes" id="UP000254573"/>
    </source>
</evidence>
<dbReference type="PRINTS" id="PR00950">
    <property type="entry name" value="TYPE3IMSPROT"/>
</dbReference>
<organism evidence="10 11">
    <name type="scientific">Pandoraea pnomenusa</name>
    <dbReference type="NCBI Taxonomy" id="93220"/>
    <lineage>
        <taxon>Bacteria</taxon>
        <taxon>Pseudomonadati</taxon>
        <taxon>Pseudomonadota</taxon>
        <taxon>Betaproteobacteria</taxon>
        <taxon>Burkholderiales</taxon>
        <taxon>Burkholderiaceae</taxon>
        <taxon>Pandoraea</taxon>
    </lineage>
</organism>
<keyword evidence="6" id="KW-0843">Virulence</keyword>
<feature type="transmembrane region" description="Helical" evidence="9">
    <location>
        <begin position="173"/>
        <end position="199"/>
    </location>
</feature>
<accession>A0A378YRL5</accession>
<evidence type="ECO:0000256" key="5">
    <source>
        <dbReference type="ARBA" id="ARBA00022989"/>
    </source>
</evidence>
<dbReference type="Gene3D" id="6.10.250.2080">
    <property type="match status" value="1"/>
</dbReference>
<keyword evidence="5 9" id="KW-1133">Transmembrane helix</keyword>
<dbReference type="GO" id="GO:0009306">
    <property type="term" value="P:protein secretion"/>
    <property type="evidence" value="ECO:0007669"/>
    <property type="project" value="InterPro"/>
</dbReference>
<proteinExistence type="inferred from homology"/>
<protein>
    <submittedName>
        <fullName evidence="10">Surface presentation of antigens protein spaS</fullName>
    </submittedName>
</protein>
<dbReference type="EMBL" id="UGSG01000001">
    <property type="protein sequence ID" value="SUA79029.1"/>
    <property type="molecule type" value="Genomic_DNA"/>
</dbReference>
<comment type="similarity">
    <text evidence="2">Belongs to the type III secretion exporter family.</text>
</comment>
<evidence type="ECO:0000256" key="9">
    <source>
        <dbReference type="SAM" id="Phobius"/>
    </source>
</evidence>
<dbReference type="NCBIfam" id="NF006017">
    <property type="entry name" value="PRK08156.1"/>
    <property type="match status" value="1"/>
</dbReference>
<evidence type="ECO:0000256" key="7">
    <source>
        <dbReference type="ARBA" id="ARBA00023136"/>
    </source>
</evidence>
<evidence type="ECO:0000256" key="8">
    <source>
        <dbReference type="SAM" id="MobiDB-lite"/>
    </source>
</evidence>
<keyword evidence="7 9" id="KW-0472">Membrane</keyword>
<evidence type="ECO:0000256" key="1">
    <source>
        <dbReference type="ARBA" id="ARBA00004651"/>
    </source>
</evidence>
<dbReference type="NCBIfam" id="TIGR01404">
    <property type="entry name" value="FlhB_rel_III"/>
    <property type="match status" value="1"/>
</dbReference>
<feature type="region of interest" description="Disordered" evidence="8">
    <location>
        <begin position="379"/>
        <end position="404"/>
    </location>
</feature>
<gene>
    <name evidence="10" type="primary">spaS</name>
    <name evidence="10" type="ORF">NCTC13160_02999</name>
</gene>
<evidence type="ECO:0000256" key="2">
    <source>
        <dbReference type="ARBA" id="ARBA00010690"/>
    </source>
</evidence>
<keyword evidence="4 9" id="KW-0812">Transmembrane</keyword>
<dbReference type="InterPro" id="IPR006307">
    <property type="entry name" value="BsaZ-like"/>
</dbReference>
<dbReference type="InterPro" id="IPR006135">
    <property type="entry name" value="T3SS_substrate_exporter"/>
</dbReference>
<name>A0A378YRL5_9BURK</name>
<comment type="subcellular location">
    <subcellularLocation>
        <location evidence="1">Cell membrane</location>
        <topology evidence="1">Multi-pass membrane protein</topology>
    </subcellularLocation>
</comment>
<dbReference type="SUPFAM" id="SSF160544">
    <property type="entry name" value="EscU C-terminal domain-like"/>
    <property type="match status" value="1"/>
</dbReference>
<sequence length="404" mass="45391">MGEKTEKPTPKRLQEAARKGQSFKSKELTMVILVFVGLLFTLSTDPLLWLMQEYRQVLADGRFADPQGYAVALFRHGLQMILPVLVVCTAAAVLPTLLQTGFIWATQALKLNFGAVNPIQGARRIFSARTLKDAVKAVLYLLSFAGIATALWWDAKGLLFAQSHMSVAGVGAAWVALSAKLVWISLICVAPIAVLDAMVEYWLFMRDQRMELHEVKRERKDSDGNPEIKQRRRALHTEMLSEAVRSDVRDSRLIVANPTHIAVGIYFRPDVISLPFISVMETNQRALAVRRYAESQGVPVVQDVALARRLYQTHRRYTFVSIEEVDAIMRLLLWLEDVERAGMQEAWESAAPTETSLGVPLAHDVCVDGQRDVDRAREVEWQGPGRPLESHDEVAEPKEIDPPR</sequence>
<feature type="transmembrane region" description="Helical" evidence="9">
    <location>
        <begin position="28"/>
        <end position="51"/>
    </location>
</feature>
<evidence type="ECO:0000256" key="4">
    <source>
        <dbReference type="ARBA" id="ARBA00022692"/>
    </source>
</evidence>
<feature type="transmembrane region" description="Helical" evidence="9">
    <location>
        <begin position="80"/>
        <end position="105"/>
    </location>
</feature>
<feature type="compositionally biased region" description="Basic and acidic residues" evidence="8">
    <location>
        <begin position="388"/>
        <end position="404"/>
    </location>
</feature>